<dbReference type="PATRIC" id="fig|317.197.peg.5512"/>
<evidence type="ECO:0000313" key="2">
    <source>
        <dbReference type="Proteomes" id="UP000036955"/>
    </source>
</evidence>
<evidence type="ECO:0000313" key="1">
    <source>
        <dbReference type="EMBL" id="KNH18362.1"/>
    </source>
</evidence>
<protein>
    <submittedName>
        <fullName evidence="1">Uncharacterized protein</fullName>
    </submittedName>
</protein>
<dbReference type="AlphaFoldDB" id="A0A0L1LQ63"/>
<reference evidence="1 2" key="1">
    <citation type="submission" date="2015-06" db="EMBL/GenBank/DDBJ databases">
        <authorList>
            <person name="Hoefler B.C."/>
            <person name="Straight P.D."/>
        </authorList>
    </citation>
    <scope>NUCLEOTIDE SEQUENCE [LARGE SCALE GENOMIC DNA]</scope>
    <source>
        <strain evidence="1 2">Riq4</strain>
    </source>
</reference>
<dbReference type="Proteomes" id="UP000036955">
    <property type="component" value="Unassembled WGS sequence"/>
</dbReference>
<dbReference type="EMBL" id="LFQK01000070">
    <property type="protein sequence ID" value="KNH18362.1"/>
    <property type="molecule type" value="Genomic_DNA"/>
</dbReference>
<proteinExistence type="predicted"/>
<organism evidence="1 2">
    <name type="scientific">Pseudomonas syringae</name>
    <dbReference type="NCBI Taxonomy" id="317"/>
    <lineage>
        <taxon>Bacteria</taxon>
        <taxon>Pseudomonadati</taxon>
        <taxon>Pseudomonadota</taxon>
        <taxon>Gammaproteobacteria</taxon>
        <taxon>Pseudomonadales</taxon>
        <taxon>Pseudomonadaceae</taxon>
        <taxon>Pseudomonas</taxon>
    </lineage>
</organism>
<comment type="caution">
    <text evidence="1">The sequence shown here is derived from an EMBL/GenBank/DDBJ whole genome shotgun (WGS) entry which is preliminary data.</text>
</comment>
<gene>
    <name evidence="1" type="ORF">ACS77_26695</name>
</gene>
<name>A0A0L1LQ63_PSESX</name>
<sequence>MRSVARRLAAPCGSGLAREEARPIHHKAHSQTTKQALFKRHFQMLRLFEPLKCNFRQQYPTLKITHENETLSRSRSAQRY</sequence>
<accession>A0A0L1LQ63</accession>